<evidence type="ECO:0000313" key="1">
    <source>
        <dbReference type="EMBL" id="GFH18561.1"/>
    </source>
</evidence>
<feature type="non-terminal residue" evidence="1">
    <location>
        <position position="1"/>
    </location>
</feature>
<sequence>MRLRMFRQFKMWKAFKVWRRGVASRKATASRHGLAKHLFVLHPIFRAAILREACVQALELLEQSLLAGKEKRTTTGTSTVRLAVQKAVQLAGEAEFSYAINAARRSERRRIHNF</sequence>
<keyword evidence="2" id="KW-1185">Reference proteome</keyword>
<accession>A0A699Z8Q5</accession>
<reference evidence="1 2" key="1">
    <citation type="submission" date="2020-02" db="EMBL/GenBank/DDBJ databases">
        <title>Draft genome sequence of Haematococcus lacustris strain NIES-144.</title>
        <authorList>
            <person name="Morimoto D."/>
            <person name="Nakagawa S."/>
            <person name="Yoshida T."/>
            <person name="Sawayama S."/>
        </authorList>
    </citation>
    <scope>NUCLEOTIDE SEQUENCE [LARGE SCALE GENOMIC DNA]</scope>
    <source>
        <strain evidence="1 2">NIES-144</strain>
    </source>
</reference>
<evidence type="ECO:0000313" key="2">
    <source>
        <dbReference type="Proteomes" id="UP000485058"/>
    </source>
</evidence>
<dbReference type="EMBL" id="BLLF01001319">
    <property type="protein sequence ID" value="GFH18561.1"/>
    <property type="molecule type" value="Genomic_DNA"/>
</dbReference>
<proteinExistence type="predicted"/>
<feature type="non-terminal residue" evidence="1">
    <location>
        <position position="114"/>
    </location>
</feature>
<organism evidence="1 2">
    <name type="scientific">Haematococcus lacustris</name>
    <name type="common">Green alga</name>
    <name type="synonym">Haematococcus pluvialis</name>
    <dbReference type="NCBI Taxonomy" id="44745"/>
    <lineage>
        <taxon>Eukaryota</taxon>
        <taxon>Viridiplantae</taxon>
        <taxon>Chlorophyta</taxon>
        <taxon>core chlorophytes</taxon>
        <taxon>Chlorophyceae</taxon>
        <taxon>CS clade</taxon>
        <taxon>Chlamydomonadales</taxon>
        <taxon>Haematococcaceae</taxon>
        <taxon>Haematococcus</taxon>
    </lineage>
</organism>
<gene>
    <name evidence="1" type="ORF">HaLaN_15387</name>
</gene>
<dbReference type="AlphaFoldDB" id="A0A699Z8Q5"/>
<protein>
    <submittedName>
        <fullName evidence="1">Uncharacterized protein</fullName>
    </submittedName>
</protein>
<comment type="caution">
    <text evidence="1">The sequence shown here is derived from an EMBL/GenBank/DDBJ whole genome shotgun (WGS) entry which is preliminary data.</text>
</comment>
<name>A0A699Z8Q5_HAELA</name>
<dbReference type="Proteomes" id="UP000485058">
    <property type="component" value="Unassembled WGS sequence"/>
</dbReference>